<feature type="transmembrane region" description="Helical" evidence="1">
    <location>
        <begin position="129"/>
        <end position="145"/>
    </location>
</feature>
<reference evidence="2 3" key="1">
    <citation type="journal article" date="2016" name="Nat. Commun.">
        <title>Thousands of microbial genomes shed light on interconnected biogeochemical processes in an aquifer system.</title>
        <authorList>
            <person name="Anantharaman K."/>
            <person name="Brown C.T."/>
            <person name="Hug L.A."/>
            <person name="Sharon I."/>
            <person name="Castelle C.J."/>
            <person name="Probst A.J."/>
            <person name="Thomas B.C."/>
            <person name="Singh A."/>
            <person name="Wilkins M.J."/>
            <person name="Karaoz U."/>
            <person name="Brodie E.L."/>
            <person name="Williams K.H."/>
            <person name="Hubbard S.S."/>
            <person name="Banfield J.F."/>
        </authorList>
    </citation>
    <scope>NUCLEOTIDE SEQUENCE [LARGE SCALE GENOMIC DNA]</scope>
</reference>
<organism evidence="2 3">
    <name type="scientific">Candidatus Giovannonibacteria bacterium RIFCSPHIGHO2_02_FULL_45_40</name>
    <dbReference type="NCBI Taxonomy" id="1798337"/>
    <lineage>
        <taxon>Bacteria</taxon>
        <taxon>Candidatus Giovannoniibacteriota</taxon>
    </lineage>
</organism>
<keyword evidence="1" id="KW-0812">Transmembrane</keyword>
<feature type="transmembrane region" description="Helical" evidence="1">
    <location>
        <begin position="9"/>
        <end position="30"/>
    </location>
</feature>
<keyword evidence="1" id="KW-0472">Membrane</keyword>
<sequence>MVIIIAMKWLWTAILLYIIIFGAVTSLRHYNFQTQTWDMGIFTQIMWNITKGNGAVGTLEFVHNHFAVHMSPILFLLAPGYMAFQSPYFLLIVQTLALALGAWPLFLLARKVLNLGSPNSLGSRTSQKLALTIAIAYLLYPSLNWVNWFDFHPIAFLAPAFLAAFYFAEAGQWRWMSLFLILAASAQEDAVLVVAFFGIYLMIKDAGRPQDVRRRYVGITIFILSTAYFLLATKLIMPYFGGGLLRLDRYAHLGGSFLEIAKNLFIHPSLFISTVFQWQKLVYLFWLFLPVVFLPILAPRELILLIPGLAQNLFTNYAPQFAGAYQYDSALIAGIFIAVVYGLEKAISIFAFLAPPSERGSGWRSGPPPTFAFGEVGDRARAARQTRKNANRLPILILIVAPLLALLIRSPISPFNFPIELFKTNPRAETFRKILNIVPQNASVAAHTNLVPHIAHREKIFMLGLEPTEPADLPDIVIMDGADYFGFGTPEMFEQYAQKYASSDKYNATIVDDRYYILTRKK</sequence>
<feature type="transmembrane region" description="Helical" evidence="1">
    <location>
        <begin position="330"/>
        <end position="354"/>
    </location>
</feature>
<feature type="transmembrane region" description="Helical" evidence="1">
    <location>
        <begin position="393"/>
        <end position="412"/>
    </location>
</feature>
<evidence type="ECO:0000313" key="2">
    <source>
        <dbReference type="EMBL" id="OGF71764.1"/>
    </source>
</evidence>
<evidence type="ECO:0008006" key="4">
    <source>
        <dbReference type="Google" id="ProtNLM"/>
    </source>
</evidence>
<dbReference type="Pfam" id="PF09852">
    <property type="entry name" value="DUF2079"/>
    <property type="match status" value="1"/>
</dbReference>
<feature type="transmembrane region" description="Helical" evidence="1">
    <location>
        <begin position="281"/>
        <end position="310"/>
    </location>
</feature>
<gene>
    <name evidence="2" type="ORF">A3C05_05070</name>
</gene>
<dbReference type="InterPro" id="IPR018650">
    <property type="entry name" value="STSV1_Orf64"/>
</dbReference>
<comment type="caution">
    <text evidence="2">The sequence shown here is derived from an EMBL/GenBank/DDBJ whole genome shotgun (WGS) entry which is preliminary data.</text>
</comment>
<name>A0A1F5W800_9BACT</name>
<feature type="transmembrane region" description="Helical" evidence="1">
    <location>
        <begin position="151"/>
        <end position="168"/>
    </location>
</feature>
<dbReference type="AlphaFoldDB" id="A0A1F5W800"/>
<protein>
    <recommendedName>
        <fullName evidence="4">DUF2079 domain-containing protein</fullName>
    </recommendedName>
</protein>
<feature type="transmembrane region" description="Helical" evidence="1">
    <location>
        <begin position="180"/>
        <end position="203"/>
    </location>
</feature>
<feature type="transmembrane region" description="Helical" evidence="1">
    <location>
        <begin position="215"/>
        <end position="237"/>
    </location>
</feature>
<feature type="transmembrane region" description="Helical" evidence="1">
    <location>
        <begin position="88"/>
        <end position="108"/>
    </location>
</feature>
<evidence type="ECO:0000313" key="3">
    <source>
        <dbReference type="Proteomes" id="UP000178743"/>
    </source>
</evidence>
<proteinExistence type="predicted"/>
<dbReference type="Proteomes" id="UP000178743">
    <property type="component" value="Unassembled WGS sequence"/>
</dbReference>
<evidence type="ECO:0000256" key="1">
    <source>
        <dbReference type="SAM" id="Phobius"/>
    </source>
</evidence>
<accession>A0A1F5W800</accession>
<keyword evidence="1" id="KW-1133">Transmembrane helix</keyword>
<dbReference type="EMBL" id="MFHP01000029">
    <property type="protein sequence ID" value="OGF71764.1"/>
    <property type="molecule type" value="Genomic_DNA"/>
</dbReference>